<dbReference type="EMBL" id="WSFO01000012">
    <property type="protein sequence ID" value="KAE9627597.1"/>
    <property type="molecule type" value="Genomic_DNA"/>
</dbReference>
<evidence type="ECO:0000313" key="1">
    <source>
        <dbReference type="EMBL" id="KAE9627597.1"/>
    </source>
</evidence>
<organism evidence="1 2">
    <name type="scientific">Parasedimentitalea maritima</name>
    <dbReference type="NCBI Taxonomy" id="2578117"/>
    <lineage>
        <taxon>Bacteria</taxon>
        <taxon>Pseudomonadati</taxon>
        <taxon>Pseudomonadota</taxon>
        <taxon>Alphaproteobacteria</taxon>
        <taxon>Rhodobacterales</taxon>
        <taxon>Paracoccaceae</taxon>
        <taxon>Parasedimentitalea</taxon>
    </lineage>
</organism>
<gene>
    <name evidence="1" type="ORF">GP644_18625</name>
</gene>
<name>A0A6A4RC50_9RHOB</name>
<proteinExistence type="predicted"/>
<dbReference type="AlphaFoldDB" id="A0A6A4RC50"/>
<protein>
    <submittedName>
        <fullName evidence="1">Uncharacterized protein</fullName>
    </submittedName>
</protein>
<dbReference type="RefSeq" id="WP_158980877.1">
    <property type="nucleotide sequence ID" value="NZ_WSFO01000012.1"/>
</dbReference>
<comment type="caution">
    <text evidence="1">The sequence shown here is derived from an EMBL/GenBank/DDBJ whole genome shotgun (WGS) entry which is preliminary data.</text>
</comment>
<evidence type="ECO:0000313" key="2">
    <source>
        <dbReference type="Proteomes" id="UP000441586"/>
    </source>
</evidence>
<reference evidence="1 2" key="1">
    <citation type="submission" date="2019-12" db="EMBL/GenBank/DDBJ databases">
        <authorList>
            <person name="Zhang Y.-J."/>
        </authorList>
    </citation>
    <scope>NUCLEOTIDE SEQUENCE [LARGE SCALE GENOMIC DNA]</scope>
    <source>
        <strain evidence="1 2">H18S-6</strain>
    </source>
</reference>
<dbReference type="Proteomes" id="UP000441586">
    <property type="component" value="Unassembled WGS sequence"/>
</dbReference>
<sequence>MPDLAEAQSVALPVKLWKAPSRKQTEQAEQHLHLFVPQTIAQTGFNAGRMETVTL</sequence>
<accession>A0A6A4RC50</accession>